<name>S0ATZ0_FERAC</name>
<organism evidence="1 2">
    <name type="scientific">Ferroplasma acidarmanus Fer1</name>
    <dbReference type="NCBI Taxonomy" id="333146"/>
    <lineage>
        <taxon>Archaea</taxon>
        <taxon>Methanobacteriati</taxon>
        <taxon>Thermoplasmatota</taxon>
        <taxon>Thermoplasmata</taxon>
        <taxon>Thermoplasmatales</taxon>
        <taxon>Ferroplasmaceae</taxon>
        <taxon>Ferroplasma</taxon>
    </lineage>
</organism>
<protein>
    <submittedName>
        <fullName evidence="1">Uncharacterized protein</fullName>
    </submittedName>
</protein>
<dbReference type="Proteomes" id="UP000014660">
    <property type="component" value="Chromosome"/>
</dbReference>
<dbReference type="EMBL" id="CP004145">
    <property type="protein sequence ID" value="AGO61739.1"/>
    <property type="molecule type" value="Genomic_DNA"/>
</dbReference>
<gene>
    <name evidence="1" type="ORF">FACI_IFERC00001G1759</name>
</gene>
<dbReference type="HOGENOM" id="CLU_2930327_0_0_2"/>
<evidence type="ECO:0000313" key="2">
    <source>
        <dbReference type="Proteomes" id="UP000014660"/>
    </source>
</evidence>
<proteinExistence type="predicted"/>
<dbReference type="KEGG" id="fac:FACI_IFERC01G1759"/>
<dbReference type="AlphaFoldDB" id="S0ATZ0"/>
<keyword evidence="2" id="KW-1185">Reference proteome</keyword>
<reference evidence="1 2" key="1">
    <citation type="journal article" date="2007" name="Proc. Natl. Acad. Sci. U.S.A.">
        <title>Genome dynamics in a natural archaeal population.</title>
        <authorList>
            <person name="Allen E.E."/>
            <person name="Tyson G.W."/>
            <person name="Whitaker R.J."/>
            <person name="Detter J.C."/>
            <person name="Richardson P.M."/>
            <person name="Banfield J.F."/>
        </authorList>
    </citation>
    <scope>NUCLEOTIDE SEQUENCE [LARGE SCALE GENOMIC DNA]</scope>
    <source>
        <strain evidence="2">fer1</strain>
    </source>
</reference>
<accession>S0ATZ0</accession>
<sequence>MHVLTMSINNITVCPHCNLDMELKTAPYEQNNVTLGEFEAYVCPNCGRVFYTDKGYEGINKFSMKKKN</sequence>
<evidence type="ECO:0000313" key="1">
    <source>
        <dbReference type="EMBL" id="AGO61739.1"/>
    </source>
</evidence>